<evidence type="ECO:0000256" key="1">
    <source>
        <dbReference type="SAM" id="Phobius"/>
    </source>
</evidence>
<keyword evidence="3" id="KW-1185">Reference proteome</keyword>
<evidence type="ECO:0000313" key="2">
    <source>
        <dbReference type="EMBL" id="OMJ84142.1"/>
    </source>
</evidence>
<feature type="transmembrane region" description="Helical" evidence="1">
    <location>
        <begin position="62"/>
        <end position="84"/>
    </location>
</feature>
<dbReference type="EMBL" id="MPUH01000278">
    <property type="protein sequence ID" value="OMJ84142.1"/>
    <property type="molecule type" value="Genomic_DNA"/>
</dbReference>
<evidence type="ECO:0000313" key="3">
    <source>
        <dbReference type="Proteomes" id="UP000187209"/>
    </source>
</evidence>
<reference evidence="2 3" key="1">
    <citation type="submission" date="2016-11" db="EMBL/GenBank/DDBJ databases">
        <title>The macronuclear genome of Stentor coeruleus: a giant cell with tiny introns.</title>
        <authorList>
            <person name="Slabodnick M."/>
            <person name="Ruby J.G."/>
            <person name="Reiff S.B."/>
            <person name="Swart E.C."/>
            <person name="Gosai S."/>
            <person name="Prabakaran S."/>
            <person name="Witkowska E."/>
            <person name="Larue G.E."/>
            <person name="Fisher S."/>
            <person name="Freeman R.M."/>
            <person name="Gunawardena J."/>
            <person name="Chu W."/>
            <person name="Stover N.A."/>
            <person name="Gregory B.D."/>
            <person name="Nowacki M."/>
            <person name="Derisi J."/>
            <person name="Roy S.W."/>
            <person name="Marshall W.F."/>
            <person name="Sood P."/>
        </authorList>
    </citation>
    <scope>NUCLEOTIDE SEQUENCE [LARGE SCALE GENOMIC DNA]</scope>
    <source>
        <strain evidence="2">WM001</strain>
    </source>
</reference>
<sequence length="190" mass="21761">MFLRALRSFSFKPTKPLIFQDKKTLIVKNDSLESLKKYFTAGFIGVPGLMLYRLLAHHSSMGWINFIFSLGTFTGSTVLSRAWFKTTSKLITKISLMDDGKTIEISTFSHFTEKKTVKIKIKDIINPEENIGTKIKMQRFNTWVIETNKGEAYHIFPNSDAYEKEVLKAILKGEEIEISKKANNDNVIDI</sequence>
<proteinExistence type="predicted"/>
<keyword evidence="1" id="KW-0812">Transmembrane</keyword>
<protein>
    <submittedName>
        <fullName evidence="2">Uncharacterized protein</fullName>
    </submittedName>
</protein>
<gene>
    <name evidence="2" type="ORF">SteCoe_14766</name>
</gene>
<feature type="transmembrane region" description="Helical" evidence="1">
    <location>
        <begin position="38"/>
        <end position="56"/>
    </location>
</feature>
<dbReference type="AlphaFoldDB" id="A0A1R2C540"/>
<keyword evidence="1" id="KW-1133">Transmembrane helix</keyword>
<accession>A0A1R2C540</accession>
<organism evidence="2 3">
    <name type="scientific">Stentor coeruleus</name>
    <dbReference type="NCBI Taxonomy" id="5963"/>
    <lineage>
        <taxon>Eukaryota</taxon>
        <taxon>Sar</taxon>
        <taxon>Alveolata</taxon>
        <taxon>Ciliophora</taxon>
        <taxon>Postciliodesmatophora</taxon>
        <taxon>Heterotrichea</taxon>
        <taxon>Heterotrichida</taxon>
        <taxon>Stentoridae</taxon>
        <taxon>Stentor</taxon>
    </lineage>
</organism>
<dbReference type="OrthoDB" id="324806at2759"/>
<keyword evidence="1" id="KW-0472">Membrane</keyword>
<name>A0A1R2C540_9CILI</name>
<comment type="caution">
    <text evidence="2">The sequence shown here is derived from an EMBL/GenBank/DDBJ whole genome shotgun (WGS) entry which is preliminary data.</text>
</comment>
<dbReference type="Proteomes" id="UP000187209">
    <property type="component" value="Unassembled WGS sequence"/>
</dbReference>